<keyword evidence="1" id="KW-1133">Transmembrane helix</keyword>
<reference evidence="3" key="1">
    <citation type="journal article" date="2012" name="PLoS Genet.">
        <title>Comparative analysis of the genomes of two field isolates of the rice blast fungus Magnaporthe oryzae.</title>
        <authorList>
            <person name="Xue M."/>
            <person name="Yang J."/>
            <person name="Li Z."/>
            <person name="Hu S."/>
            <person name="Yao N."/>
            <person name="Dean R.A."/>
            <person name="Zhao W."/>
            <person name="Shen M."/>
            <person name="Zhang H."/>
            <person name="Li C."/>
            <person name="Liu L."/>
            <person name="Cao L."/>
            <person name="Xu X."/>
            <person name="Xing Y."/>
            <person name="Hsiang T."/>
            <person name="Zhang Z."/>
            <person name="Xu J.R."/>
            <person name="Peng Y.L."/>
        </authorList>
    </citation>
    <scope>NUCLEOTIDE SEQUENCE [LARGE SCALE GENOMIC DNA]</scope>
    <source>
        <strain evidence="3">P131</strain>
    </source>
</reference>
<feature type="transmembrane region" description="Helical" evidence="1">
    <location>
        <begin position="25"/>
        <end position="47"/>
    </location>
</feature>
<feature type="transmembrane region" description="Helical" evidence="1">
    <location>
        <begin position="159"/>
        <end position="182"/>
    </location>
</feature>
<organism>
    <name type="scientific">Pyricularia oryzae (strain P131)</name>
    <name type="common">Rice blast fungus</name>
    <name type="synonym">Magnaporthe oryzae</name>
    <dbReference type="NCBI Taxonomy" id="1143193"/>
    <lineage>
        <taxon>Eukaryota</taxon>
        <taxon>Fungi</taxon>
        <taxon>Dikarya</taxon>
        <taxon>Ascomycota</taxon>
        <taxon>Pezizomycotina</taxon>
        <taxon>Sordariomycetes</taxon>
        <taxon>Sordariomycetidae</taxon>
        <taxon>Magnaporthales</taxon>
        <taxon>Pyriculariaceae</taxon>
        <taxon>Pyricularia</taxon>
    </lineage>
</organism>
<dbReference type="AlphaFoldDB" id="L7JQQ5"/>
<accession>L7JQQ5</accession>
<dbReference type="Pfam" id="PF20684">
    <property type="entry name" value="Fung_rhodopsin"/>
    <property type="match status" value="1"/>
</dbReference>
<keyword evidence="1" id="KW-0812">Transmembrane</keyword>
<name>L7JQQ5_PYRO1</name>
<evidence type="ECO:0000256" key="1">
    <source>
        <dbReference type="SAM" id="Phobius"/>
    </source>
</evidence>
<feature type="transmembrane region" description="Helical" evidence="1">
    <location>
        <begin position="89"/>
        <end position="107"/>
    </location>
</feature>
<feature type="transmembrane region" description="Helical" evidence="1">
    <location>
        <begin position="59"/>
        <end position="83"/>
    </location>
</feature>
<dbReference type="EMBL" id="JH795725">
    <property type="protein sequence ID" value="ELQ70542.1"/>
    <property type="molecule type" value="Genomic_DNA"/>
</dbReference>
<evidence type="ECO:0000313" key="3">
    <source>
        <dbReference type="EMBL" id="ELQ70542.1"/>
    </source>
</evidence>
<dbReference type="InterPro" id="IPR049326">
    <property type="entry name" value="Rhodopsin_dom_fungi"/>
</dbReference>
<feature type="transmembrane region" description="Helical" evidence="1">
    <location>
        <begin position="194"/>
        <end position="214"/>
    </location>
</feature>
<protein>
    <recommendedName>
        <fullName evidence="2">Rhodopsin domain-containing protein</fullName>
    </recommendedName>
</protein>
<sequence>MPSLPTSVAVSDPFFRLTENDHRGLVATFAILSIVVVVLIIGLQIYMRHRKGPKSFDGVDLILHFGALLMLCYSAICICSMMYASSIVGISAVFCAKLYMSFLVKGINDHDHMYIGTRALQGLVAVAFISGILATAFQCPLPEPWVARNTSHCVAAGRIYLYDGIINAATDALLVVLSIAMVWRVQLPAKKKGVIVALFGLRIFCPITIIPSLLSTRHLYVENDFTWLAVEPIIWQLVSYSLAIITSCIPSLKYVLDSFGSSVLAIEAPYELTTNAGRRGFHATPIGNNSGIETFGSQRKNVKGGLRGSFNQQVKAESGSYRKWLDGESMQDLTGGDAMIKSDDVDRSIRSM</sequence>
<dbReference type="PANTHER" id="PTHR38794">
    <property type="entry name" value="INTEGRAL MEMBRANE PROTEIN"/>
    <property type="match status" value="1"/>
</dbReference>
<dbReference type="PANTHER" id="PTHR38794:SF1">
    <property type="entry name" value="INTEGRAL MEMBRANE PROTEIN"/>
    <property type="match status" value="1"/>
</dbReference>
<proteinExistence type="predicted"/>
<feature type="transmembrane region" description="Helical" evidence="1">
    <location>
        <begin position="119"/>
        <end position="139"/>
    </location>
</feature>
<gene>
    <name evidence="3" type="ORF">OOW_P131scaffold00006g5</name>
</gene>
<keyword evidence="1" id="KW-0472">Membrane</keyword>
<feature type="domain" description="Rhodopsin" evidence="2">
    <location>
        <begin position="81"/>
        <end position="256"/>
    </location>
</feature>
<evidence type="ECO:0000259" key="2">
    <source>
        <dbReference type="Pfam" id="PF20684"/>
    </source>
</evidence>